<keyword evidence="3" id="KW-1185">Reference proteome</keyword>
<feature type="transmembrane region" description="Helical" evidence="1">
    <location>
        <begin position="50"/>
        <end position="75"/>
    </location>
</feature>
<reference evidence="2" key="1">
    <citation type="submission" date="2018-05" db="EMBL/GenBank/DDBJ databases">
        <title>Draft genome of Mucuna pruriens seed.</title>
        <authorList>
            <person name="Nnadi N.E."/>
            <person name="Vos R."/>
            <person name="Hasami M.H."/>
            <person name="Devisetty U.K."/>
            <person name="Aguiy J.C."/>
        </authorList>
    </citation>
    <scope>NUCLEOTIDE SEQUENCE [LARGE SCALE GENOMIC DNA]</scope>
    <source>
        <strain evidence="2">JCA_2017</strain>
    </source>
</reference>
<dbReference type="AlphaFoldDB" id="A0A371H7J2"/>
<evidence type="ECO:0000313" key="2">
    <source>
        <dbReference type="EMBL" id="RDX98772.1"/>
    </source>
</evidence>
<accession>A0A371H7J2</accession>
<keyword evidence="1" id="KW-1133">Transmembrane helix</keyword>
<protein>
    <submittedName>
        <fullName evidence="2">Uncharacterized protein</fullName>
    </submittedName>
</protein>
<proteinExistence type="predicted"/>
<sequence length="99" mass="11115">MKAFFKLAKVHLRFDLASLLTYSTLVDTPLELNEVDIVDDPTLYPKLGSSLIYVIITCSDIFFVVHIVSKFIYLLGSSKRDLFFSTDSSLNLQVYGGAD</sequence>
<dbReference type="Proteomes" id="UP000257109">
    <property type="component" value="Unassembled WGS sequence"/>
</dbReference>
<evidence type="ECO:0000313" key="3">
    <source>
        <dbReference type="Proteomes" id="UP000257109"/>
    </source>
</evidence>
<dbReference type="OrthoDB" id="1422397at2759"/>
<feature type="non-terminal residue" evidence="2">
    <location>
        <position position="1"/>
    </location>
</feature>
<organism evidence="2 3">
    <name type="scientific">Mucuna pruriens</name>
    <name type="common">Velvet bean</name>
    <name type="synonym">Dolichos pruriens</name>
    <dbReference type="NCBI Taxonomy" id="157652"/>
    <lineage>
        <taxon>Eukaryota</taxon>
        <taxon>Viridiplantae</taxon>
        <taxon>Streptophyta</taxon>
        <taxon>Embryophyta</taxon>
        <taxon>Tracheophyta</taxon>
        <taxon>Spermatophyta</taxon>
        <taxon>Magnoliopsida</taxon>
        <taxon>eudicotyledons</taxon>
        <taxon>Gunneridae</taxon>
        <taxon>Pentapetalae</taxon>
        <taxon>rosids</taxon>
        <taxon>fabids</taxon>
        <taxon>Fabales</taxon>
        <taxon>Fabaceae</taxon>
        <taxon>Papilionoideae</taxon>
        <taxon>50 kb inversion clade</taxon>
        <taxon>NPAAA clade</taxon>
        <taxon>indigoferoid/millettioid clade</taxon>
        <taxon>Phaseoleae</taxon>
        <taxon>Mucuna</taxon>
    </lineage>
</organism>
<keyword evidence="1" id="KW-0472">Membrane</keyword>
<evidence type="ECO:0000256" key="1">
    <source>
        <dbReference type="SAM" id="Phobius"/>
    </source>
</evidence>
<keyword evidence="1" id="KW-0812">Transmembrane</keyword>
<dbReference type="EMBL" id="QJKJ01003379">
    <property type="protein sequence ID" value="RDX98772.1"/>
    <property type="molecule type" value="Genomic_DNA"/>
</dbReference>
<name>A0A371H7J2_MUCPR</name>
<comment type="caution">
    <text evidence="2">The sequence shown here is derived from an EMBL/GenBank/DDBJ whole genome shotgun (WGS) entry which is preliminary data.</text>
</comment>
<gene>
    <name evidence="2" type="ORF">CR513_18268</name>
</gene>